<evidence type="ECO:0000259" key="9">
    <source>
        <dbReference type="Pfam" id="PF01555"/>
    </source>
</evidence>
<dbReference type="Pfam" id="PF01555">
    <property type="entry name" value="N6_N4_Mtase"/>
    <property type="match status" value="1"/>
</dbReference>
<dbReference type="EC" id="2.1.1.-" evidence="8"/>
<keyword evidence="6" id="KW-0238">DNA-binding</keyword>
<evidence type="ECO:0000256" key="7">
    <source>
        <dbReference type="ARBA" id="ARBA00049120"/>
    </source>
</evidence>
<evidence type="ECO:0000256" key="3">
    <source>
        <dbReference type="ARBA" id="ARBA00022679"/>
    </source>
</evidence>
<evidence type="ECO:0000256" key="1">
    <source>
        <dbReference type="ARBA" id="ARBA00010203"/>
    </source>
</evidence>
<proteinExistence type="inferred from homology"/>
<comment type="caution">
    <text evidence="10">The sequence shown here is derived from an EMBL/GenBank/DDBJ whole genome shotgun (WGS) entry which is preliminary data.</text>
</comment>
<keyword evidence="5" id="KW-0680">Restriction system</keyword>
<keyword evidence="4" id="KW-0949">S-adenosyl-L-methionine</keyword>
<evidence type="ECO:0000256" key="4">
    <source>
        <dbReference type="ARBA" id="ARBA00022691"/>
    </source>
</evidence>
<dbReference type="GO" id="GO:0008170">
    <property type="term" value="F:N-methyltransferase activity"/>
    <property type="evidence" value="ECO:0007669"/>
    <property type="project" value="InterPro"/>
</dbReference>
<evidence type="ECO:0000256" key="2">
    <source>
        <dbReference type="ARBA" id="ARBA00022603"/>
    </source>
</evidence>
<dbReference type="AlphaFoldDB" id="A0A2H0KPD6"/>
<sequence>MKTVHKIIVGDSRKMKEVENESVHLVITSPPYWQLKDYGSKNQIGFDNSYEEYINNLNLVWNECYRILNKGCRLCINIGDQFARSVYYGRYKVIPIRTEIIKFCEAIGFDYMGAIIWQKVTTTNTTGGASIMGSFPYPRNGILKIDYEFILIFKKIGKAPKVNRDIKDKSKMTQKEWNEYFTGHWNFNGQKQTNHIAMFPEELPRRLIKMFSFVGDTVLDPFLGSGTTSLVAKKLDRNSVGYEINKDFLPIIKEKIGFSEKNMFEETVFEFIKQEKLSLDFNKEINKLKYIFKDAIKLNKQIDPRKLQFGSKISFKKNYE</sequence>
<dbReference type="PRINTS" id="PR00508">
    <property type="entry name" value="S21N4MTFRASE"/>
</dbReference>
<dbReference type="InterPro" id="IPR002941">
    <property type="entry name" value="DNA_methylase_N4/N6"/>
</dbReference>
<evidence type="ECO:0000256" key="8">
    <source>
        <dbReference type="RuleBase" id="RU362026"/>
    </source>
</evidence>
<dbReference type="GO" id="GO:0015667">
    <property type="term" value="F:site-specific DNA-methyltransferase (cytosine-N4-specific) activity"/>
    <property type="evidence" value="ECO:0007669"/>
    <property type="project" value="UniProtKB-EC"/>
</dbReference>
<protein>
    <recommendedName>
        <fullName evidence="8">Methyltransferase</fullName>
        <ecNumber evidence="8">2.1.1.-</ecNumber>
    </recommendedName>
</protein>
<comment type="similarity">
    <text evidence="1">Belongs to the N(4)/N(6)-methyltransferase family. N(4) subfamily.</text>
</comment>
<dbReference type="InterPro" id="IPR001091">
    <property type="entry name" value="RM_Methyltransferase"/>
</dbReference>
<evidence type="ECO:0000313" key="11">
    <source>
        <dbReference type="Proteomes" id="UP000229570"/>
    </source>
</evidence>
<dbReference type="PROSITE" id="PS00093">
    <property type="entry name" value="N4_MTASE"/>
    <property type="match status" value="1"/>
</dbReference>
<accession>A0A2H0KPD6</accession>
<dbReference type="GO" id="GO:0032259">
    <property type="term" value="P:methylation"/>
    <property type="evidence" value="ECO:0007669"/>
    <property type="project" value="UniProtKB-KW"/>
</dbReference>
<dbReference type="InterPro" id="IPR017985">
    <property type="entry name" value="MeTrfase_CN4_CS"/>
</dbReference>
<dbReference type="EMBL" id="PCVL01000061">
    <property type="protein sequence ID" value="PIQ72244.1"/>
    <property type="molecule type" value="Genomic_DNA"/>
</dbReference>
<feature type="domain" description="DNA methylase N-4/N-6" evidence="9">
    <location>
        <begin position="23"/>
        <end position="254"/>
    </location>
</feature>
<dbReference type="GO" id="GO:0003677">
    <property type="term" value="F:DNA binding"/>
    <property type="evidence" value="ECO:0007669"/>
    <property type="project" value="UniProtKB-KW"/>
</dbReference>
<dbReference type="GO" id="GO:0009307">
    <property type="term" value="P:DNA restriction-modification system"/>
    <property type="evidence" value="ECO:0007669"/>
    <property type="project" value="UniProtKB-KW"/>
</dbReference>
<dbReference type="InterPro" id="IPR029063">
    <property type="entry name" value="SAM-dependent_MTases_sf"/>
</dbReference>
<organism evidence="10 11">
    <name type="scientific">Candidatus Roizmanbacteria bacterium CG11_big_fil_rev_8_21_14_0_20_35_14</name>
    <dbReference type="NCBI Taxonomy" id="1974855"/>
    <lineage>
        <taxon>Bacteria</taxon>
        <taxon>Candidatus Roizmaniibacteriota</taxon>
    </lineage>
</organism>
<dbReference type="FunFam" id="3.40.50.150:FF:001222">
    <property type="entry name" value="Methyltransferase"/>
    <property type="match status" value="1"/>
</dbReference>
<comment type="catalytic activity">
    <reaction evidence="7">
        <text>a 2'-deoxycytidine in DNA + S-adenosyl-L-methionine = an N(4)-methyl-2'-deoxycytidine in DNA + S-adenosyl-L-homocysteine + H(+)</text>
        <dbReference type="Rhea" id="RHEA:16857"/>
        <dbReference type="Rhea" id="RHEA-COMP:11369"/>
        <dbReference type="Rhea" id="RHEA-COMP:13674"/>
        <dbReference type="ChEBI" id="CHEBI:15378"/>
        <dbReference type="ChEBI" id="CHEBI:57856"/>
        <dbReference type="ChEBI" id="CHEBI:59789"/>
        <dbReference type="ChEBI" id="CHEBI:85452"/>
        <dbReference type="ChEBI" id="CHEBI:137933"/>
        <dbReference type="EC" id="2.1.1.113"/>
    </reaction>
</comment>
<keyword evidence="3" id="KW-0808">Transferase</keyword>
<dbReference type="Proteomes" id="UP000229570">
    <property type="component" value="Unassembled WGS sequence"/>
</dbReference>
<evidence type="ECO:0000313" key="10">
    <source>
        <dbReference type="EMBL" id="PIQ72244.1"/>
    </source>
</evidence>
<reference evidence="10 11" key="1">
    <citation type="submission" date="2017-09" db="EMBL/GenBank/DDBJ databases">
        <title>Depth-based differentiation of microbial function through sediment-hosted aquifers and enrichment of novel symbionts in the deep terrestrial subsurface.</title>
        <authorList>
            <person name="Probst A.J."/>
            <person name="Ladd B."/>
            <person name="Jarett J.K."/>
            <person name="Geller-Mcgrath D.E."/>
            <person name="Sieber C.M."/>
            <person name="Emerson J.B."/>
            <person name="Anantharaman K."/>
            <person name="Thomas B.C."/>
            <person name="Malmstrom R."/>
            <person name="Stieglmeier M."/>
            <person name="Klingl A."/>
            <person name="Woyke T."/>
            <person name="Ryan C.M."/>
            <person name="Banfield J.F."/>
        </authorList>
    </citation>
    <scope>NUCLEOTIDE SEQUENCE [LARGE SCALE GENOMIC DNA]</scope>
    <source>
        <strain evidence="10">CG11_big_fil_rev_8_21_14_0_20_35_14</strain>
    </source>
</reference>
<evidence type="ECO:0000256" key="6">
    <source>
        <dbReference type="ARBA" id="ARBA00023125"/>
    </source>
</evidence>
<name>A0A2H0KPD6_9BACT</name>
<dbReference type="Gene3D" id="3.40.50.150">
    <property type="entry name" value="Vaccinia Virus protein VP39"/>
    <property type="match status" value="1"/>
</dbReference>
<evidence type="ECO:0000256" key="5">
    <source>
        <dbReference type="ARBA" id="ARBA00022747"/>
    </source>
</evidence>
<gene>
    <name evidence="10" type="ORF">COV86_04100</name>
</gene>
<dbReference type="SUPFAM" id="SSF53335">
    <property type="entry name" value="S-adenosyl-L-methionine-dependent methyltransferases"/>
    <property type="match status" value="1"/>
</dbReference>
<keyword evidence="2 10" id="KW-0489">Methyltransferase</keyword>